<keyword evidence="2 4" id="KW-0238">DNA-binding</keyword>
<feature type="DNA-binding region" description="H-T-H motif" evidence="4">
    <location>
        <begin position="58"/>
        <end position="77"/>
    </location>
</feature>
<dbReference type="OrthoDB" id="2356263at2"/>
<dbReference type="SUPFAM" id="SSF46689">
    <property type="entry name" value="Homeodomain-like"/>
    <property type="match status" value="1"/>
</dbReference>
<reference evidence="8" key="1">
    <citation type="submission" date="2018-05" db="EMBL/GenBank/DDBJ databases">
        <title>Zavarzinia sp. HR-AS.</title>
        <authorList>
            <person name="Lee Y."/>
            <person name="Jeon C.O."/>
        </authorList>
    </citation>
    <scope>NUCLEOTIDE SEQUENCE [LARGE SCALE GENOMIC DNA]</scope>
    <source>
        <strain evidence="8">DSM 1231</strain>
    </source>
</reference>
<dbReference type="PRINTS" id="PR00455">
    <property type="entry name" value="HTHTETR"/>
</dbReference>
<dbReference type="GO" id="GO:0000976">
    <property type="term" value="F:transcription cis-regulatory region binding"/>
    <property type="evidence" value="ECO:0007669"/>
    <property type="project" value="TreeGrafter"/>
</dbReference>
<evidence type="ECO:0000256" key="2">
    <source>
        <dbReference type="ARBA" id="ARBA00023125"/>
    </source>
</evidence>
<dbReference type="RefSeq" id="WP_109920856.1">
    <property type="nucleotide sequence ID" value="NZ_QGLF01000002.1"/>
</dbReference>
<comment type="caution">
    <text evidence="7">The sequence shown here is derived from an EMBL/GenBank/DDBJ whole genome shotgun (WGS) entry which is preliminary data.</text>
</comment>
<gene>
    <name evidence="7" type="ORF">DKG75_09600</name>
</gene>
<evidence type="ECO:0000256" key="1">
    <source>
        <dbReference type="ARBA" id="ARBA00023015"/>
    </source>
</evidence>
<protein>
    <recommendedName>
        <fullName evidence="6">HTH tetR-type domain-containing protein</fullName>
    </recommendedName>
</protein>
<organism evidence="7 8">
    <name type="scientific">Zavarzinia compransoris</name>
    <dbReference type="NCBI Taxonomy" id="1264899"/>
    <lineage>
        <taxon>Bacteria</taxon>
        <taxon>Pseudomonadati</taxon>
        <taxon>Pseudomonadota</taxon>
        <taxon>Alphaproteobacteria</taxon>
        <taxon>Rhodospirillales</taxon>
        <taxon>Zavarziniaceae</taxon>
        <taxon>Zavarzinia</taxon>
    </lineage>
</organism>
<dbReference type="AlphaFoldDB" id="A0A317E6E7"/>
<dbReference type="InterPro" id="IPR050109">
    <property type="entry name" value="HTH-type_TetR-like_transc_reg"/>
</dbReference>
<dbReference type="PANTHER" id="PTHR30055">
    <property type="entry name" value="HTH-TYPE TRANSCRIPTIONAL REGULATOR RUTR"/>
    <property type="match status" value="1"/>
</dbReference>
<keyword evidence="1" id="KW-0805">Transcription regulation</keyword>
<sequence>MKADPKPSDEMTPALREPARRRNQAAQALRAAKDALSRDHIMEVAERVFAEHGFLNARMQDVAREAGVSLATLYQFYPGKKELHRGVLIERHRQMVAAVIDQVQEILERPKSVPQLLWVMKAHLAFLLEHPDYLRLILQEGYAWYHAAAQPTTDEKALWEQGIEVMVQVLGWGVEHGYLVPGNGIEQARMMLTMQQTRLANWVAGGMAEDHAAVIARVMADFVRQFCRPAFAAALLTEDGVALKPAFAAEIDGLDSHG</sequence>
<accession>A0A317E6E7</accession>
<dbReference type="GO" id="GO:0003700">
    <property type="term" value="F:DNA-binding transcription factor activity"/>
    <property type="evidence" value="ECO:0007669"/>
    <property type="project" value="TreeGrafter"/>
</dbReference>
<proteinExistence type="predicted"/>
<evidence type="ECO:0000256" key="5">
    <source>
        <dbReference type="SAM" id="MobiDB-lite"/>
    </source>
</evidence>
<evidence type="ECO:0000313" key="8">
    <source>
        <dbReference type="Proteomes" id="UP000246077"/>
    </source>
</evidence>
<dbReference type="Proteomes" id="UP000246077">
    <property type="component" value="Unassembled WGS sequence"/>
</dbReference>
<evidence type="ECO:0000313" key="7">
    <source>
        <dbReference type="EMBL" id="PWR22211.1"/>
    </source>
</evidence>
<feature type="domain" description="HTH tetR-type" evidence="6">
    <location>
        <begin position="35"/>
        <end position="95"/>
    </location>
</feature>
<dbReference type="SUPFAM" id="SSF48498">
    <property type="entry name" value="Tetracyclin repressor-like, C-terminal domain"/>
    <property type="match status" value="1"/>
</dbReference>
<keyword evidence="8" id="KW-1185">Reference proteome</keyword>
<dbReference type="Gene3D" id="1.10.357.10">
    <property type="entry name" value="Tetracycline Repressor, domain 2"/>
    <property type="match status" value="1"/>
</dbReference>
<dbReference type="PANTHER" id="PTHR30055:SF234">
    <property type="entry name" value="HTH-TYPE TRANSCRIPTIONAL REGULATOR BETI"/>
    <property type="match status" value="1"/>
</dbReference>
<evidence type="ECO:0000256" key="4">
    <source>
        <dbReference type="PROSITE-ProRule" id="PRU00335"/>
    </source>
</evidence>
<dbReference type="EMBL" id="QGLF01000002">
    <property type="protein sequence ID" value="PWR22211.1"/>
    <property type="molecule type" value="Genomic_DNA"/>
</dbReference>
<dbReference type="Pfam" id="PF00440">
    <property type="entry name" value="TetR_N"/>
    <property type="match status" value="1"/>
</dbReference>
<name>A0A317E6E7_9PROT</name>
<dbReference type="InterPro" id="IPR009057">
    <property type="entry name" value="Homeodomain-like_sf"/>
</dbReference>
<dbReference type="InterPro" id="IPR001647">
    <property type="entry name" value="HTH_TetR"/>
</dbReference>
<dbReference type="PROSITE" id="PS50977">
    <property type="entry name" value="HTH_TETR_2"/>
    <property type="match status" value="1"/>
</dbReference>
<keyword evidence="3" id="KW-0804">Transcription</keyword>
<evidence type="ECO:0000256" key="3">
    <source>
        <dbReference type="ARBA" id="ARBA00023163"/>
    </source>
</evidence>
<feature type="region of interest" description="Disordered" evidence="5">
    <location>
        <begin position="1"/>
        <end position="20"/>
    </location>
</feature>
<dbReference type="InterPro" id="IPR036271">
    <property type="entry name" value="Tet_transcr_reg_TetR-rel_C_sf"/>
</dbReference>
<evidence type="ECO:0000259" key="6">
    <source>
        <dbReference type="PROSITE" id="PS50977"/>
    </source>
</evidence>